<protein>
    <recommendedName>
        <fullName evidence="3">EF-hand domain-containing protein</fullName>
    </recommendedName>
</protein>
<dbReference type="InterPro" id="IPR018247">
    <property type="entry name" value="EF_Hand_1_Ca_BS"/>
</dbReference>
<dbReference type="InterPro" id="IPR011992">
    <property type="entry name" value="EF-hand-dom_pair"/>
</dbReference>
<dbReference type="Proteomes" id="UP000005408">
    <property type="component" value="Unassembled WGS sequence"/>
</dbReference>
<dbReference type="KEGG" id="crg:105338609"/>
<evidence type="ECO:0000256" key="1">
    <source>
        <dbReference type="ARBA" id="ARBA00022837"/>
    </source>
</evidence>
<dbReference type="AlphaFoldDB" id="A0A8W8KWW3"/>
<accession>A0A8W8KWW3</accession>
<evidence type="ECO:0000313" key="5">
    <source>
        <dbReference type="Proteomes" id="UP000005408"/>
    </source>
</evidence>
<evidence type="ECO:0000313" key="4">
    <source>
        <dbReference type="EnsemblMetazoa" id="G25622.1:cds"/>
    </source>
</evidence>
<dbReference type="OMA" id="HTILAYY"/>
<dbReference type="EnsemblMetazoa" id="G25622.1">
    <property type="protein sequence ID" value="G25622.1:cds"/>
    <property type="gene ID" value="G25622"/>
</dbReference>
<feature type="domain" description="EF-hand" evidence="3">
    <location>
        <begin position="50"/>
        <end position="85"/>
    </location>
</feature>
<dbReference type="GeneID" id="105338609"/>
<keyword evidence="1" id="KW-0106">Calcium</keyword>
<name>A0A8W8KWW3_MAGGI</name>
<sequence length="152" mass="17370">MISFLFIVCVASTPAYSQNHGHHEGLTEDQYQEHIDKYWTSSNTDNDDVLSVAELHTILAYYDLNKDGTITRHEYTTFLSAQTPELLSYAHALYDIYDADGDHHLGMQDLDELYAKMDIDGDGTVSKTDFYNFWNQILHDLAHLHGHGHHLG</sequence>
<dbReference type="PROSITE" id="PS00018">
    <property type="entry name" value="EF_HAND_1"/>
    <property type="match status" value="2"/>
</dbReference>
<reference evidence="4" key="1">
    <citation type="submission" date="2022-08" db="UniProtKB">
        <authorList>
            <consortium name="EnsemblMetazoa"/>
        </authorList>
    </citation>
    <scope>IDENTIFICATION</scope>
    <source>
        <strain evidence="4">05x7-T-G4-1.051#20</strain>
    </source>
</reference>
<keyword evidence="5" id="KW-1185">Reference proteome</keyword>
<dbReference type="InterPro" id="IPR002048">
    <property type="entry name" value="EF_hand_dom"/>
</dbReference>
<proteinExistence type="predicted"/>
<feature type="domain" description="EF-hand" evidence="3">
    <location>
        <begin position="105"/>
        <end position="140"/>
    </location>
</feature>
<dbReference type="SUPFAM" id="SSF47473">
    <property type="entry name" value="EF-hand"/>
    <property type="match status" value="1"/>
</dbReference>
<dbReference type="OrthoDB" id="6096265at2759"/>
<dbReference type="PROSITE" id="PS50222">
    <property type="entry name" value="EF_HAND_2"/>
    <property type="match status" value="2"/>
</dbReference>
<keyword evidence="2" id="KW-0732">Signal</keyword>
<evidence type="ECO:0000259" key="3">
    <source>
        <dbReference type="PROSITE" id="PS50222"/>
    </source>
</evidence>
<dbReference type="GO" id="GO:0005509">
    <property type="term" value="F:calcium ion binding"/>
    <property type="evidence" value="ECO:0007669"/>
    <property type="project" value="InterPro"/>
</dbReference>
<dbReference type="Pfam" id="PF13499">
    <property type="entry name" value="EF-hand_7"/>
    <property type="match status" value="1"/>
</dbReference>
<feature type="chain" id="PRO_5036478266" description="EF-hand domain-containing protein" evidence="2">
    <location>
        <begin position="18"/>
        <end position="152"/>
    </location>
</feature>
<feature type="signal peptide" evidence="2">
    <location>
        <begin position="1"/>
        <end position="17"/>
    </location>
</feature>
<evidence type="ECO:0000256" key="2">
    <source>
        <dbReference type="SAM" id="SignalP"/>
    </source>
</evidence>
<organism evidence="4 5">
    <name type="scientific">Magallana gigas</name>
    <name type="common">Pacific oyster</name>
    <name type="synonym">Crassostrea gigas</name>
    <dbReference type="NCBI Taxonomy" id="29159"/>
    <lineage>
        <taxon>Eukaryota</taxon>
        <taxon>Metazoa</taxon>
        <taxon>Spiralia</taxon>
        <taxon>Lophotrochozoa</taxon>
        <taxon>Mollusca</taxon>
        <taxon>Bivalvia</taxon>
        <taxon>Autobranchia</taxon>
        <taxon>Pteriomorphia</taxon>
        <taxon>Ostreida</taxon>
        <taxon>Ostreoidea</taxon>
        <taxon>Ostreidae</taxon>
        <taxon>Magallana</taxon>
    </lineage>
</organism>
<dbReference type="Gene3D" id="1.10.238.10">
    <property type="entry name" value="EF-hand"/>
    <property type="match status" value="1"/>
</dbReference>
<dbReference type="SMART" id="SM00054">
    <property type="entry name" value="EFh"/>
    <property type="match status" value="2"/>
</dbReference>